<protein>
    <submittedName>
        <fullName evidence="1">Uncharacterized protein</fullName>
    </submittedName>
</protein>
<name>A0A1U0U821_9MYCO</name>
<accession>A0A1U0U821</accession>
<evidence type="ECO:0000313" key="2">
    <source>
        <dbReference type="Proteomes" id="UP000190074"/>
    </source>
</evidence>
<organism evidence="1 2">
    <name type="scientific">Mycobacteroides abscessus subsp. massiliense</name>
    <dbReference type="NCBI Taxonomy" id="1962118"/>
    <lineage>
        <taxon>Bacteria</taxon>
        <taxon>Bacillati</taxon>
        <taxon>Actinomycetota</taxon>
        <taxon>Actinomycetes</taxon>
        <taxon>Mycobacteriales</taxon>
        <taxon>Mycobacteriaceae</taxon>
        <taxon>Mycobacteroides</taxon>
        <taxon>Mycobacteroides abscessus</taxon>
    </lineage>
</organism>
<proteinExistence type="predicted"/>
<reference evidence="1 2" key="1">
    <citation type="submission" date="2016-11" db="EMBL/GenBank/DDBJ databases">
        <authorList>
            <consortium name="Pathogen Informatics"/>
        </authorList>
    </citation>
    <scope>NUCLEOTIDE SEQUENCE [LARGE SCALE GENOMIC DNA]</scope>
    <source>
        <strain evidence="1 2">911</strain>
    </source>
</reference>
<dbReference type="EMBL" id="FVGW01000004">
    <property type="protein sequence ID" value="SKM05397.1"/>
    <property type="molecule type" value="Genomic_DNA"/>
</dbReference>
<dbReference type="Pfam" id="PF04634">
    <property type="entry name" value="YezG-like"/>
    <property type="match status" value="1"/>
</dbReference>
<gene>
    <name evidence="1" type="ORF">SAMEA2259716_02451</name>
</gene>
<sequence>MTDEPPYLVRTARIQEDAGKLLYYMPPEDGWTSRTLEYRKVGPVGEAVITSAFADGTTEPLPVPRELIRVMKDLRHEMAEQGKGAWLSTVMRVDNKGQMNCSYNYDEKPTWLAPIEDKAYVMDLEKYPRPDEAIPPWLRQLING</sequence>
<evidence type="ECO:0000313" key="1">
    <source>
        <dbReference type="EMBL" id="SKM05397.1"/>
    </source>
</evidence>
<dbReference type="RefSeq" id="WP_074292825.1">
    <property type="nucleotide sequence ID" value="NZ_FVGW01000004.1"/>
</dbReference>
<dbReference type="Proteomes" id="UP000190074">
    <property type="component" value="Unassembled WGS sequence"/>
</dbReference>
<dbReference type="InterPro" id="IPR006728">
    <property type="entry name" value="YezG-like"/>
</dbReference>
<dbReference type="InterPro" id="IPR036170">
    <property type="entry name" value="YezG-like_sf"/>
</dbReference>
<dbReference type="SUPFAM" id="SSF160424">
    <property type="entry name" value="BH3703-like"/>
    <property type="match status" value="1"/>
</dbReference>
<dbReference type="Gene3D" id="3.30.500.20">
    <property type="entry name" value="BH3703-like domains"/>
    <property type="match status" value="1"/>
</dbReference>
<dbReference type="AlphaFoldDB" id="A0A1U0U821"/>